<protein>
    <submittedName>
        <fullName evidence="1">Uncharacterized protein</fullName>
    </submittedName>
</protein>
<dbReference type="Proteomes" id="UP000326780">
    <property type="component" value="Chromosome"/>
</dbReference>
<evidence type="ECO:0000313" key="2">
    <source>
        <dbReference type="Proteomes" id="UP000326780"/>
    </source>
</evidence>
<dbReference type="RefSeq" id="WP_153281667.1">
    <property type="nucleotide sequence ID" value="NZ_CP045644.1"/>
</dbReference>
<evidence type="ECO:0000313" key="1">
    <source>
        <dbReference type="EMBL" id="QFZ82872.1"/>
    </source>
</evidence>
<reference evidence="1 2" key="1">
    <citation type="submission" date="2019-10" db="EMBL/GenBank/DDBJ databases">
        <title>Complete genome sequence of Variovorax paradoxus 5C-2.</title>
        <authorList>
            <person name="Gogoleva N.E."/>
            <person name="Balkin A.S."/>
        </authorList>
    </citation>
    <scope>NUCLEOTIDE SEQUENCE [LARGE SCALE GENOMIC DNA]</scope>
    <source>
        <strain evidence="1 2">5C-2</strain>
    </source>
</reference>
<accession>A0A5Q0M320</accession>
<name>A0A5Q0M320_VARPD</name>
<gene>
    <name evidence="1" type="ORF">GFK26_08915</name>
</gene>
<dbReference type="EMBL" id="CP045644">
    <property type="protein sequence ID" value="QFZ82872.1"/>
    <property type="molecule type" value="Genomic_DNA"/>
</dbReference>
<sequence length="250" mass="28142">MTIEAALKAKFPTDVCDALLAAYKEIEESFSLQKWKATELDAGHFVEASRRLIEQELLGSYTPIGKSLPGFSDAELKKYENAAGDESLRMLIPRVLKSIFNIRNKRGIGHLGLISANEMDSTLILYSVKWVLAEFVRLATGADPSATQKMIDSIVERRIGVLWKQDGITRVLENKMEARDQVLVLLFDSNPLAENELQKITEYRNTTNFRKILKRLHNSRMIDWTVGGKAFITPKGSAAAEAVILKYRPK</sequence>
<organism evidence="1 2">
    <name type="scientific">Variovorax paradoxus</name>
    <dbReference type="NCBI Taxonomy" id="34073"/>
    <lineage>
        <taxon>Bacteria</taxon>
        <taxon>Pseudomonadati</taxon>
        <taxon>Pseudomonadota</taxon>
        <taxon>Betaproteobacteria</taxon>
        <taxon>Burkholderiales</taxon>
        <taxon>Comamonadaceae</taxon>
        <taxon>Variovorax</taxon>
    </lineage>
</organism>
<dbReference type="AlphaFoldDB" id="A0A5Q0M320"/>
<proteinExistence type="predicted"/>